<dbReference type="CDD" id="cd09272">
    <property type="entry name" value="RNase_HI_RT_Ty1"/>
    <property type="match status" value="1"/>
</dbReference>
<feature type="domain" description="Reverse transcriptase Ty1/copia-type" evidence="1">
    <location>
        <begin position="112"/>
        <end position="191"/>
    </location>
</feature>
<dbReference type="PANTHER" id="PTHR11439:SF500">
    <property type="entry name" value="RNA-DIRECTED DNA POLYMERASE"/>
    <property type="match status" value="1"/>
</dbReference>
<reference evidence="2" key="2">
    <citation type="submission" date="2021-03" db="UniProtKB">
        <authorList>
            <consortium name="EnsemblPlants"/>
        </authorList>
    </citation>
    <scope>IDENTIFICATION</scope>
</reference>
<reference evidence="2" key="1">
    <citation type="submission" date="2018-11" db="EMBL/GenBank/DDBJ databases">
        <authorList>
            <person name="Grassa J C."/>
        </authorList>
    </citation>
    <scope>NUCLEOTIDE SEQUENCE [LARGE SCALE GENOMIC DNA]</scope>
</reference>
<proteinExistence type="predicted"/>
<dbReference type="InterPro" id="IPR013103">
    <property type="entry name" value="RVT_2"/>
</dbReference>
<dbReference type="EMBL" id="UZAU01000492">
    <property type="status" value="NOT_ANNOTATED_CDS"/>
    <property type="molecule type" value="Genomic_DNA"/>
</dbReference>
<evidence type="ECO:0000313" key="3">
    <source>
        <dbReference type="Proteomes" id="UP000596661"/>
    </source>
</evidence>
<protein>
    <recommendedName>
        <fullName evidence="1">Reverse transcriptase Ty1/copia-type domain-containing protein</fullName>
    </recommendedName>
</protein>
<name>A0A803PJX8_CANSA</name>
<dbReference type="Pfam" id="PF07727">
    <property type="entry name" value="RVT_2"/>
    <property type="match status" value="1"/>
</dbReference>
<sequence>MFLKFKTMVEKQFGLPIKGIQEDAGGEYKPFKRFLSDQGVFSSSTTSQNGIVKPRAYIATKYPLPESLLPTEPKNIKEALQNHKWLASMNDEFNALKSTDTWILVPYEPRMHVIDIYVDGILVIGPDTSPINKLVNDINHQFSLKDLGEVHYFLGVKIFRDSTGMYLSQTKYIPDHLVKLYMDGAKNSPNPTNAATKLSLIEGEPFSDITLYRSTICALQYLSLTRPDVAFIVNKLSQLLKAPTTCHWEVCKCLLRYLKGIISEGLIFRPTVEMVLESYSNANYASCVDDRRSTGDYVFFLGNNLISWSAKKQQVVVRSSIESEFGALANTVVELKWITSLLTELKIHMTRCPVIWVDNQSTTTLATNLVFHARLKHIEIDLHFVRDQIIAHQLAV</sequence>
<dbReference type="Gramene" id="evm.model.05.1086">
    <property type="protein sequence ID" value="cds.evm.model.05.1086"/>
    <property type="gene ID" value="evm.TU.05.1086"/>
</dbReference>
<dbReference type="PANTHER" id="PTHR11439">
    <property type="entry name" value="GAG-POL-RELATED RETROTRANSPOSON"/>
    <property type="match status" value="1"/>
</dbReference>
<dbReference type="SUPFAM" id="SSF56672">
    <property type="entry name" value="DNA/RNA polymerases"/>
    <property type="match status" value="1"/>
</dbReference>
<evidence type="ECO:0000259" key="1">
    <source>
        <dbReference type="Pfam" id="PF07727"/>
    </source>
</evidence>
<dbReference type="AlphaFoldDB" id="A0A803PJX8"/>
<dbReference type="EnsemblPlants" id="evm.model.05.1086">
    <property type="protein sequence ID" value="cds.evm.model.05.1086"/>
    <property type="gene ID" value="evm.TU.05.1086"/>
</dbReference>
<organism evidence="2 3">
    <name type="scientific">Cannabis sativa</name>
    <name type="common">Hemp</name>
    <name type="synonym">Marijuana</name>
    <dbReference type="NCBI Taxonomy" id="3483"/>
    <lineage>
        <taxon>Eukaryota</taxon>
        <taxon>Viridiplantae</taxon>
        <taxon>Streptophyta</taxon>
        <taxon>Embryophyta</taxon>
        <taxon>Tracheophyta</taxon>
        <taxon>Spermatophyta</taxon>
        <taxon>Magnoliopsida</taxon>
        <taxon>eudicotyledons</taxon>
        <taxon>Gunneridae</taxon>
        <taxon>Pentapetalae</taxon>
        <taxon>rosids</taxon>
        <taxon>fabids</taxon>
        <taxon>Rosales</taxon>
        <taxon>Cannabaceae</taxon>
        <taxon>Cannabis</taxon>
    </lineage>
</organism>
<dbReference type="Proteomes" id="UP000596661">
    <property type="component" value="Chromosome 5"/>
</dbReference>
<evidence type="ECO:0000313" key="2">
    <source>
        <dbReference type="EnsemblPlants" id="cds.evm.model.05.1086"/>
    </source>
</evidence>
<keyword evidence="3" id="KW-1185">Reference proteome</keyword>
<accession>A0A803PJX8</accession>
<dbReference type="InterPro" id="IPR043502">
    <property type="entry name" value="DNA/RNA_pol_sf"/>
</dbReference>